<dbReference type="Proteomes" id="UP000035301">
    <property type="component" value="Unassembled WGS sequence"/>
</dbReference>
<dbReference type="PANTHER" id="PTHR42924:SF3">
    <property type="entry name" value="POLYMERASE_HISTIDINOL PHOSPHATASE N-TERMINAL DOMAIN-CONTAINING PROTEIN"/>
    <property type="match status" value="1"/>
</dbReference>
<comment type="caution">
    <text evidence="2">The sequence shown here is derived from an EMBL/GenBank/DDBJ whole genome shotgun (WGS) entry which is preliminary data.</text>
</comment>
<dbReference type="SUPFAM" id="SSF89550">
    <property type="entry name" value="PHP domain-like"/>
    <property type="match status" value="1"/>
</dbReference>
<dbReference type="CDD" id="cd07432">
    <property type="entry name" value="PHP_HisPPase"/>
    <property type="match status" value="1"/>
</dbReference>
<dbReference type="STRING" id="1550566.SZ63_08960"/>
<dbReference type="OrthoDB" id="63337at2157"/>
<dbReference type="AlphaFoldDB" id="A0A0H1QYP3"/>
<dbReference type="PATRIC" id="fig|1550566.3.peg.1947"/>
<evidence type="ECO:0000259" key="1">
    <source>
        <dbReference type="SMART" id="SM00481"/>
    </source>
</evidence>
<protein>
    <submittedName>
        <fullName evidence="2">Phosphotransferase</fullName>
    </submittedName>
</protein>
<dbReference type="InterPro" id="IPR016195">
    <property type="entry name" value="Pol/histidinol_Pase-like"/>
</dbReference>
<dbReference type="EMBL" id="JXOJ01000004">
    <property type="protein sequence ID" value="KLK87741.1"/>
    <property type="molecule type" value="Genomic_DNA"/>
</dbReference>
<dbReference type="Pfam" id="PF02811">
    <property type="entry name" value="PHP"/>
    <property type="match status" value="1"/>
</dbReference>
<dbReference type="GO" id="GO:0004534">
    <property type="term" value="F:5'-3' RNA exonuclease activity"/>
    <property type="evidence" value="ECO:0007669"/>
    <property type="project" value="TreeGrafter"/>
</dbReference>
<dbReference type="GO" id="GO:0016740">
    <property type="term" value="F:transferase activity"/>
    <property type="evidence" value="ECO:0007669"/>
    <property type="project" value="UniProtKB-KW"/>
</dbReference>
<feature type="domain" description="Polymerase/histidinol phosphatase N-terminal" evidence="1">
    <location>
        <begin position="6"/>
        <end position="72"/>
    </location>
</feature>
<proteinExistence type="predicted"/>
<dbReference type="Pfam" id="PF13263">
    <property type="entry name" value="PHP_C"/>
    <property type="match status" value="1"/>
</dbReference>
<accession>A0A0H1QYP3</accession>
<dbReference type="RefSeq" id="WP_048184412.1">
    <property type="nucleotide sequence ID" value="NZ_JXOJ01000004.1"/>
</dbReference>
<dbReference type="Gene3D" id="3.20.20.140">
    <property type="entry name" value="Metal-dependent hydrolases"/>
    <property type="match status" value="1"/>
</dbReference>
<dbReference type="InterPro" id="IPR004013">
    <property type="entry name" value="PHP_dom"/>
</dbReference>
<dbReference type="PANTHER" id="PTHR42924">
    <property type="entry name" value="EXONUCLEASE"/>
    <property type="match status" value="1"/>
</dbReference>
<gene>
    <name evidence="2" type="ORF">SZ63_08960</name>
</gene>
<organism evidence="2 3">
    <name type="scientific">Methanoculleus sediminis</name>
    <dbReference type="NCBI Taxonomy" id="1550566"/>
    <lineage>
        <taxon>Archaea</taxon>
        <taxon>Methanobacteriati</taxon>
        <taxon>Methanobacteriota</taxon>
        <taxon>Stenosarchaea group</taxon>
        <taxon>Methanomicrobia</taxon>
        <taxon>Methanomicrobiales</taxon>
        <taxon>Methanomicrobiaceae</taxon>
        <taxon>Methanoculleus</taxon>
    </lineage>
</organism>
<dbReference type="InterPro" id="IPR052018">
    <property type="entry name" value="PHP_domain"/>
</dbReference>
<dbReference type="InterPro" id="IPR003141">
    <property type="entry name" value="Pol/His_phosphatase_N"/>
</dbReference>
<keyword evidence="3" id="KW-1185">Reference proteome</keyword>
<keyword evidence="2" id="KW-0808">Transferase</keyword>
<dbReference type="SMART" id="SM00481">
    <property type="entry name" value="POLIIIAc"/>
    <property type="match status" value="1"/>
</dbReference>
<name>A0A0H1QYP3_9EURY</name>
<reference evidence="2 3" key="1">
    <citation type="journal article" date="2015" name="Int. J. Syst. Evol. Microbiol.">
        <title>Methanoculleus sediminis sp. nov., a methanogen from sediments near a submarine mud volcano.</title>
        <authorList>
            <person name="Chen S.C."/>
            <person name="Chen M.F."/>
            <person name="Lai M.C."/>
            <person name="Weng C.Y."/>
            <person name="Wu S.Y."/>
            <person name="Lin S."/>
            <person name="Yang T.F."/>
            <person name="Chen P.C."/>
        </authorList>
    </citation>
    <scope>NUCLEOTIDE SEQUENCE [LARGE SCALE GENOMIC DNA]</scope>
    <source>
        <strain evidence="2 3">S3Fa</strain>
    </source>
</reference>
<sequence length="221" mass="25157">MEDLYFDCHIHSSYSHDSLMRPGRILKRAKEVGLTGVAITDHDTIRGSLDARTLEKEVGVTVIPGAEILTDSGDVIGLLVNEEIRSRRWDEVIEEIREQGGIAVLPHPYREHQNISELAKAVDLIEVWNARSTVEQNERALQLAGRLQKPGMYGSDAHTYAEIGNVSALVDPGTWEVKRVVRAEYSSQYMVIQSQVTHHLKRREFLQLIQSGWRYLWKTID</sequence>
<dbReference type="GO" id="GO:0035312">
    <property type="term" value="F:5'-3' DNA exonuclease activity"/>
    <property type="evidence" value="ECO:0007669"/>
    <property type="project" value="TreeGrafter"/>
</dbReference>
<evidence type="ECO:0000313" key="2">
    <source>
        <dbReference type="EMBL" id="KLK87741.1"/>
    </source>
</evidence>
<evidence type="ECO:0000313" key="3">
    <source>
        <dbReference type="Proteomes" id="UP000035301"/>
    </source>
</evidence>